<feature type="signal peptide" evidence="1">
    <location>
        <begin position="1"/>
        <end position="20"/>
    </location>
</feature>
<evidence type="ECO:0000313" key="3">
    <source>
        <dbReference type="Proteomes" id="UP001054945"/>
    </source>
</evidence>
<organism evidence="2 3">
    <name type="scientific">Caerostris extrusa</name>
    <name type="common">Bark spider</name>
    <name type="synonym">Caerostris bankana</name>
    <dbReference type="NCBI Taxonomy" id="172846"/>
    <lineage>
        <taxon>Eukaryota</taxon>
        <taxon>Metazoa</taxon>
        <taxon>Ecdysozoa</taxon>
        <taxon>Arthropoda</taxon>
        <taxon>Chelicerata</taxon>
        <taxon>Arachnida</taxon>
        <taxon>Araneae</taxon>
        <taxon>Araneomorphae</taxon>
        <taxon>Entelegynae</taxon>
        <taxon>Araneoidea</taxon>
        <taxon>Araneidae</taxon>
        <taxon>Caerostris</taxon>
    </lineage>
</organism>
<sequence length="128" mass="14478">MWFITFVILQVLFASGIVSAEDDEISTEMILDVLCNNDNAETASIAVECFDSQDTEDFHPALKSCKGIDEVNSQTMKEWYCSHTLEEIQSADECAAEMMEDNKDAYFQFLSGFKSCVDSKMGDEKKRK</sequence>
<dbReference type="EMBL" id="BPLR01015411">
    <property type="protein sequence ID" value="GIY75890.1"/>
    <property type="molecule type" value="Genomic_DNA"/>
</dbReference>
<dbReference type="Proteomes" id="UP001054945">
    <property type="component" value="Unassembled WGS sequence"/>
</dbReference>
<dbReference type="AlphaFoldDB" id="A0AAV4W1C0"/>
<evidence type="ECO:0008006" key="4">
    <source>
        <dbReference type="Google" id="ProtNLM"/>
    </source>
</evidence>
<accession>A0AAV4W1C0</accession>
<protein>
    <recommendedName>
        <fullName evidence="4">Secreted protein</fullName>
    </recommendedName>
</protein>
<reference evidence="2 3" key="1">
    <citation type="submission" date="2021-06" db="EMBL/GenBank/DDBJ databases">
        <title>Caerostris extrusa draft genome.</title>
        <authorList>
            <person name="Kono N."/>
            <person name="Arakawa K."/>
        </authorList>
    </citation>
    <scope>NUCLEOTIDE SEQUENCE [LARGE SCALE GENOMIC DNA]</scope>
</reference>
<feature type="chain" id="PRO_5043955034" description="Secreted protein" evidence="1">
    <location>
        <begin position="21"/>
        <end position="128"/>
    </location>
</feature>
<name>A0AAV4W1C0_CAEEX</name>
<evidence type="ECO:0000313" key="2">
    <source>
        <dbReference type="EMBL" id="GIY75890.1"/>
    </source>
</evidence>
<gene>
    <name evidence="2" type="ORF">CEXT_374661</name>
</gene>
<keyword evidence="1" id="KW-0732">Signal</keyword>
<keyword evidence="3" id="KW-1185">Reference proteome</keyword>
<evidence type="ECO:0000256" key="1">
    <source>
        <dbReference type="SAM" id="SignalP"/>
    </source>
</evidence>
<proteinExistence type="predicted"/>
<comment type="caution">
    <text evidence="2">The sequence shown here is derived from an EMBL/GenBank/DDBJ whole genome shotgun (WGS) entry which is preliminary data.</text>
</comment>